<feature type="coiled-coil region" evidence="1">
    <location>
        <begin position="83"/>
        <end position="142"/>
    </location>
</feature>
<proteinExistence type="predicted"/>
<keyword evidence="3" id="KW-1185">Reference proteome</keyword>
<organism evidence="2 3">
    <name type="scientific">Cymbomonas tetramitiformis</name>
    <dbReference type="NCBI Taxonomy" id="36881"/>
    <lineage>
        <taxon>Eukaryota</taxon>
        <taxon>Viridiplantae</taxon>
        <taxon>Chlorophyta</taxon>
        <taxon>Pyramimonadophyceae</taxon>
        <taxon>Pyramimonadales</taxon>
        <taxon>Pyramimonadaceae</taxon>
        <taxon>Cymbomonas</taxon>
    </lineage>
</organism>
<evidence type="ECO:0000256" key="1">
    <source>
        <dbReference type="SAM" id="Coils"/>
    </source>
</evidence>
<evidence type="ECO:0000313" key="3">
    <source>
        <dbReference type="Proteomes" id="UP001190700"/>
    </source>
</evidence>
<dbReference type="Proteomes" id="UP001190700">
    <property type="component" value="Unassembled WGS sequence"/>
</dbReference>
<comment type="caution">
    <text evidence="2">The sequence shown here is derived from an EMBL/GenBank/DDBJ whole genome shotgun (WGS) entry which is preliminary data.</text>
</comment>
<name>A0AAE0L7V8_9CHLO</name>
<protein>
    <submittedName>
        <fullName evidence="2">Uncharacterized protein</fullName>
    </submittedName>
</protein>
<dbReference type="EMBL" id="LGRX02007380">
    <property type="protein sequence ID" value="KAK3275147.1"/>
    <property type="molecule type" value="Genomic_DNA"/>
</dbReference>
<dbReference type="AlphaFoldDB" id="A0AAE0L7V8"/>
<keyword evidence="1" id="KW-0175">Coiled coil</keyword>
<evidence type="ECO:0000313" key="2">
    <source>
        <dbReference type="EMBL" id="KAK3275147.1"/>
    </source>
</evidence>
<accession>A0AAE0L7V8</accession>
<gene>
    <name evidence="2" type="ORF">CYMTET_16705</name>
</gene>
<sequence>MAWGGGSSSMAWGGGSSIRVREEEHCEIFGRVLRRVGRLWEEGPQGGAVGQGDETAQKGRISMARSVHSNWQQKEAAIQAARVTQLFAERNEFAERNQDLQDELAKLRAETTAQLQAVQKQNEELRANHEKLMQRIPLWKQQELFPEDDPNIELLHDLDAAPYATD</sequence>
<reference evidence="2 3" key="1">
    <citation type="journal article" date="2015" name="Genome Biol. Evol.">
        <title>Comparative Genomics of a Bacterivorous Green Alga Reveals Evolutionary Causalities and Consequences of Phago-Mixotrophic Mode of Nutrition.</title>
        <authorList>
            <person name="Burns J.A."/>
            <person name="Paasch A."/>
            <person name="Narechania A."/>
            <person name="Kim E."/>
        </authorList>
    </citation>
    <scope>NUCLEOTIDE SEQUENCE [LARGE SCALE GENOMIC DNA]</scope>
    <source>
        <strain evidence="2 3">PLY_AMNH</strain>
    </source>
</reference>